<dbReference type="KEGG" id="lmat:92511216"/>
<protein>
    <submittedName>
        <fullName evidence="3">Uncharacterized protein</fullName>
    </submittedName>
</protein>
<keyword evidence="2" id="KW-0812">Transmembrane</keyword>
<evidence type="ECO:0000313" key="3">
    <source>
        <dbReference type="EMBL" id="KAG5466901.1"/>
    </source>
</evidence>
<dbReference type="AlphaFoldDB" id="A0A836GXF7"/>
<dbReference type="CDD" id="cd07067">
    <property type="entry name" value="HP_PGM_like"/>
    <property type="match status" value="1"/>
</dbReference>
<comment type="caution">
    <text evidence="3">The sequence shown here is derived from an EMBL/GenBank/DDBJ whole genome shotgun (WGS) entry which is preliminary data.</text>
</comment>
<dbReference type="RefSeq" id="XP_067174809.1">
    <property type="nucleotide sequence ID" value="XM_067318704.1"/>
</dbReference>
<feature type="compositionally biased region" description="Polar residues" evidence="1">
    <location>
        <begin position="351"/>
        <end position="365"/>
    </location>
</feature>
<keyword evidence="4" id="KW-1185">Reference proteome</keyword>
<keyword evidence="2" id="KW-0472">Membrane</keyword>
<name>A0A836GXF7_9TRYP</name>
<dbReference type="OrthoDB" id="414418at2759"/>
<dbReference type="InterPro" id="IPR051710">
    <property type="entry name" value="Phosphatase_SH3-domain"/>
</dbReference>
<dbReference type="PANTHER" id="PTHR16469">
    <property type="entry name" value="UBIQUITIN-ASSOCIATED AND SH3 DOMAIN-CONTAINING BA-RELATED"/>
    <property type="match status" value="1"/>
</dbReference>
<dbReference type="PANTHER" id="PTHR16469:SF27">
    <property type="entry name" value="UBIQUITIN-ASSOCIATED AND SH3 DOMAIN-CONTAINING BA-RELATED"/>
    <property type="match status" value="1"/>
</dbReference>
<feature type="region of interest" description="Disordered" evidence="1">
    <location>
        <begin position="514"/>
        <end position="558"/>
    </location>
</feature>
<dbReference type="InterPro" id="IPR013078">
    <property type="entry name" value="His_Pase_superF_clade-1"/>
</dbReference>
<dbReference type="Pfam" id="PF00300">
    <property type="entry name" value="His_Phos_1"/>
    <property type="match status" value="1"/>
</dbReference>
<proteinExistence type="predicted"/>
<feature type="compositionally biased region" description="Basic and acidic residues" evidence="1">
    <location>
        <begin position="528"/>
        <end position="537"/>
    </location>
</feature>
<evidence type="ECO:0000256" key="2">
    <source>
        <dbReference type="SAM" id="Phobius"/>
    </source>
</evidence>
<feature type="compositionally biased region" description="Basic and acidic residues" evidence="1">
    <location>
        <begin position="460"/>
        <end position="471"/>
    </location>
</feature>
<feature type="region of interest" description="Disordered" evidence="1">
    <location>
        <begin position="303"/>
        <end position="331"/>
    </location>
</feature>
<dbReference type="Gene3D" id="3.40.50.1240">
    <property type="entry name" value="Phosphoglycerate mutase-like"/>
    <property type="match status" value="1"/>
</dbReference>
<feature type="transmembrane region" description="Helical" evidence="2">
    <location>
        <begin position="833"/>
        <end position="854"/>
    </location>
</feature>
<feature type="compositionally biased region" description="Basic residues" evidence="1">
    <location>
        <begin position="418"/>
        <end position="427"/>
    </location>
</feature>
<dbReference type="InterPro" id="IPR029033">
    <property type="entry name" value="His_PPase_superfam"/>
</dbReference>
<feature type="region of interest" description="Disordered" evidence="1">
    <location>
        <begin position="350"/>
        <end position="484"/>
    </location>
</feature>
<evidence type="ECO:0000256" key="1">
    <source>
        <dbReference type="SAM" id="MobiDB-lite"/>
    </source>
</evidence>
<feature type="compositionally biased region" description="Low complexity" evidence="1">
    <location>
        <begin position="440"/>
        <end position="453"/>
    </location>
</feature>
<sequence>MPKGPSSAFPYPSQRVVVLRHGERRDSAPDAPAESDPPLTEAGVAAIQSVAARLKDHLGENAARYAMLVVSPFLRTLQTAESLHNHGVGAAHAVVVDNTLCEVFGPSRIKAACAPQLHTPSASRAVGGLPKWGESMEAAAARYVASFLRNGDVYGGVLSASTSVMESPLSDGEKSSTSRSLAVPESATDRDWGCLPRCSASSRLLESPKGRKMGNLPDAPPRDVILVTHGDAISAVVSHFYPTRVVYEADFLSFIIMHRCGVGNHVYHLQSSVGVSWFLEGADREPQDPILRRLEKQRLAVECGSGSGCHNDGEDESDSFDGEGEEQDDEADVPLSFAGARMRQRRADNFCGNSRRSRSPQSLAQSHVEELSPVRAANPYDSSNDSQKTEATTEYDGYSGSFSISAAEAQVPPPPPRRCVHERRHQPGNRSRMPPDNHLPAAEAVGAASAPAPSQLPGAHPKDGEGCERIRLPAGTPAQSSSYSVATNCNGLHMDRWEDEAKADKGGGCNFQYRSRGRQSRGAGSAAKHWESEERNGAGKRFMPGEPGHDSSLGFRSDYGGLSEEQSANSWVRSSVVSAMLLASAVAGIDSSRSSSRMAATPAVVEPEKLVSCSNAPADPASTGSEAYYMAHGASSHGGASRHALTCSVFATAAAIDALSDSTDSMERRIDRQQNIMHAAAVSFGFRVAEALLILCYLLVQRRNTAALLLGSVALAWDVGFVVVLRCSCRSDGWRMRRLRGVAEQLRLDVLCASLERTTAGYRCVSMGDVDSHGGGRSTAQRRRPVGCPSARMTEYVSAANWGNLSGGLDEDACTTNGASHGTVASVKVGVRLVAAVLLKLLVISAVSVAFALLSGWRGPQAVASVHSICETRAGAVLFSVYLCVCLLRGLWDEVKLESALDRA</sequence>
<gene>
    <name evidence="3" type="ORF">LSCM1_01078</name>
</gene>
<feature type="compositionally biased region" description="Polar residues" evidence="1">
    <location>
        <begin position="380"/>
        <end position="392"/>
    </location>
</feature>
<dbReference type="SMART" id="SM00855">
    <property type="entry name" value="PGAM"/>
    <property type="match status" value="1"/>
</dbReference>
<dbReference type="GeneID" id="92511216"/>
<feature type="transmembrane region" description="Helical" evidence="2">
    <location>
        <begin position="706"/>
        <end position="729"/>
    </location>
</feature>
<feature type="compositionally biased region" description="Acidic residues" evidence="1">
    <location>
        <begin position="313"/>
        <end position="331"/>
    </location>
</feature>
<accession>A0A836GXF7</accession>
<evidence type="ECO:0000313" key="4">
    <source>
        <dbReference type="Proteomes" id="UP000673552"/>
    </source>
</evidence>
<reference evidence="4" key="2">
    <citation type="journal article" date="2021" name="Sci. Data">
        <title>Chromosome-scale genome sequencing, assembly and annotation of six genomes from subfamily Leishmaniinae.</title>
        <authorList>
            <person name="Almutairi H."/>
            <person name="Urbaniak M.D."/>
            <person name="Bates M.D."/>
            <person name="Jariyapan N."/>
            <person name="Kwakye-Nuako G."/>
            <person name="Thomaz Soccol V."/>
            <person name="Al-Salem W.S."/>
            <person name="Dillon R.J."/>
            <person name="Bates P.A."/>
            <person name="Gatherer D."/>
        </authorList>
    </citation>
    <scope>NUCLEOTIDE SEQUENCE [LARGE SCALE GENOMIC DNA]</scope>
</reference>
<keyword evidence="2" id="KW-1133">Transmembrane helix</keyword>
<dbReference type="SUPFAM" id="SSF53254">
    <property type="entry name" value="Phosphoglycerate mutase-like"/>
    <property type="match status" value="1"/>
</dbReference>
<feature type="transmembrane region" description="Helical" evidence="2">
    <location>
        <begin position="874"/>
        <end position="892"/>
    </location>
</feature>
<reference evidence="4" key="1">
    <citation type="journal article" date="2021" name="Microbiol. Resour. Announc.">
        <title>LGAAP: Leishmaniinae Genome Assembly and Annotation Pipeline.</title>
        <authorList>
            <person name="Almutairi H."/>
            <person name="Urbaniak M.D."/>
            <person name="Bates M.D."/>
            <person name="Jariyapan N."/>
            <person name="Kwakye-Nuako G."/>
            <person name="Thomaz-Soccol V."/>
            <person name="Al-Salem W.S."/>
            <person name="Dillon R.J."/>
            <person name="Bates P.A."/>
            <person name="Gatherer D."/>
        </authorList>
    </citation>
    <scope>NUCLEOTIDE SEQUENCE [LARGE SCALE GENOMIC DNA]</scope>
</reference>
<dbReference type="Proteomes" id="UP000673552">
    <property type="component" value="Unassembled WGS sequence"/>
</dbReference>
<dbReference type="EMBL" id="JAFEUZ010000035">
    <property type="protein sequence ID" value="KAG5466901.1"/>
    <property type="molecule type" value="Genomic_DNA"/>
</dbReference>
<organism evidence="3 4">
    <name type="scientific">Leishmania martiniquensis</name>
    <dbReference type="NCBI Taxonomy" id="1580590"/>
    <lineage>
        <taxon>Eukaryota</taxon>
        <taxon>Discoba</taxon>
        <taxon>Euglenozoa</taxon>
        <taxon>Kinetoplastea</taxon>
        <taxon>Metakinetoplastina</taxon>
        <taxon>Trypanosomatida</taxon>
        <taxon>Trypanosomatidae</taxon>
        <taxon>Leishmaniinae</taxon>
        <taxon>Leishmania</taxon>
    </lineage>
</organism>